<proteinExistence type="predicted"/>
<comment type="caution">
    <text evidence="2">The sequence shown here is derived from an EMBL/GenBank/DDBJ whole genome shotgun (WGS) entry which is preliminary data.</text>
</comment>
<reference evidence="2 3" key="1">
    <citation type="journal article" date="2024" name="BMC Genomics">
        <title>De novo assembly and annotation of Popillia japonica's genome with initial clues to its potential as an invasive pest.</title>
        <authorList>
            <person name="Cucini C."/>
            <person name="Boschi S."/>
            <person name="Funari R."/>
            <person name="Cardaioli E."/>
            <person name="Iannotti N."/>
            <person name="Marturano G."/>
            <person name="Paoli F."/>
            <person name="Bruttini M."/>
            <person name="Carapelli A."/>
            <person name="Frati F."/>
            <person name="Nardi F."/>
        </authorList>
    </citation>
    <scope>NUCLEOTIDE SEQUENCE [LARGE SCALE GENOMIC DNA]</scope>
    <source>
        <strain evidence="2">DMR45628</strain>
    </source>
</reference>
<dbReference type="AlphaFoldDB" id="A0AAW1LDN1"/>
<dbReference type="PANTHER" id="PTHR33480">
    <property type="entry name" value="SET DOMAIN-CONTAINING PROTEIN-RELATED"/>
    <property type="match status" value="1"/>
</dbReference>
<feature type="region of interest" description="Disordered" evidence="1">
    <location>
        <begin position="50"/>
        <end position="130"/>
    </location>
</feature>
<sequence length="175" mass="19845">MGHDLAMHKQHYRLPSTAMELSETSKLLLIMEGADVEKYRGQTLKNIHGHCSATSDARNNTIAKPTPRPDDRRTTTIRPVPTDCADPDYAPANDVPSDDDASNDSYLSSDRKRSSGTLRRAKIPRRRWTSPERQAVKDFFGDYFKEEKLAFYNICVEARNSYPQLSSRSPNQIKA</sequence>
<gene>
    <name evidence="2" type="ORF">QE152_g13486</name>
</gene>
<evidence type="ECO:0000313" key="3">
    <source>
        <dbReference type="Proteomes" id="UP001458880"/>
    </source>
</evidence>
<name>A0AAW1LDN1_POPJA</name>
<evidence type="ECO:0000313" key="2">
    <source>
        <dbReference type="EMBL" id="KAK9731683.1"/>
    </source>
</evidence>
<dbReference type="EMBL" id="JASPKY010000129">
    <property type="protein sequence ID" value="KAK9731683.1"/>
    <property type="molecule type" value="Genomic_DNA"/>
</dbReference>
<feature type="compositionally biased region" description="Basic residues" evidence="1">
    <location>
        <begin position="119"/>
        <end position="128"/>
    </location>
</feature>
<keyword evidence="3" id="KW-1185">Reference proteome</keyword>
<accession>A0AAW1LDN1</accession>
<organism evidence="2 3">
    <name type="scientific">Popillia japonica</name>
    <name type="common">Japanese beetle</name>
    <dbReference type="NCBI Taxonomy" id="7064"/>
    <lineage>
        <taxon>Eukaryota</taxon>
        <taxon>Metazoa</taxon>
        <taxon>Ecdysozoa</taxon>
        <taxon>Arthropoda</taxon>
        <taxon>Hexapoda</taxon>
        <taxon>Insecta</taxon>
        <taxon>Pterygota</taxon>
        <taxon>Neoptera</taxon>
        <taxon>Endopterygota</taxon>
        <taxon>Coleoptera</taxon>
        <taxon>Polyphaga</taxon>
        <taxon>Scarabaeiformia</taxon>
        <taxon>Scarabaeidae</taxon>
        <taxon>Rutelinae</taxon>
        <taxon>Popillia</taxon>
    </lineage>
</organism>
<feature type="compositionally biased region" description="Polar residues" evidence="1">
    <location>
        <begin position="52"/>
        <end position="63"/>
    </location>
</feature>
<protein>
    <submittedName>
        <fullName evidence="2">Uncharacterized protein</fullName>
    </submittedName>
</protein>
<dbReference type="Proteomes" id="UP001458880">
    <property type="component" value="Unassembled WGS sequence"/>
</dbReference>
<evidence type="ECO:0000256" key="1">
    <source>
        <dbReference type="SAM" id="MobiDB-lite"/>
    </source>
</evidence>